<accession>A0AA95NNB7</accession>
<dbReference type="Gene3D" id="3.30.565.10">
    <property type="entry name" value="Histidine kinase-like ATPase, C-terminal domain"/>
    <property type="match status" value="1"/>
</dbReference>
<dbReference type="InterPro" id="IPR036890">
    <property type="entry name" value="HATPase_C_sf"/>
</dbReference>
<dbReference type="GO" id="GO:0016020">
    <property type="term" value="C:membrane"/>
    <property type="evidence" value="ECO:0007669"/>
    <property type="project" value="InterPro"/>
</dbReference>
<feature type="transmembrane region" description="Helical" evidence="1">
    <location>
        <begin position="134"/>
        <end position="152"/>
    </location>
</feature>
<name>A0AA95NNB7_9BURK</name>
<keyword evidence="1" id="KW-1133">Transmembrane helix</keyword>
<proteinExistence type="predicted"/>
<keyword evidence="1" id="KW-0812">Transmembrane</keyword>
<dbReference type="KEGG" id="pais:PFX98_05725"/>
<dbReference type="PANTHER" id="PTHR34220">
    <property type="entry name" value="SENSOR HISTIDINE KINASE YPDA"/>
    <property type="match status" value="1"/>
</dbReference>
<dbReference type="InterPro" id="IPR050640">
    <property type="entry name" value="Bact_2-comp_sensor_kinase"/>
</dbReference>
<keyword evidence="4" id="KW-1185">Reference proteome</keyword>
<evidence type="ECO:0000259" key="2">
    <source>
        <dbReference type="PROSITE" id="PS50109"/>
    </source>
</evidence>
<dbReference type="InterPro" id="IPR003594">
    <property type="entry name" value="HATPase_dom"/>
</dbReference>
<feature type="transmembrane region" description="Helical" evidence="1">
    <location>
        <begin position="92"/>
        <end position="114"/>
    </location>
</feature>
<dbReference type="InterPro" id="IPR010559">
    <property type="entry name" value="Sig_transdc_His_kin_internal"/>
</dbReference>
<evidence type="ECO:0000313" key="4">
    <source>
        <dbReference type="Proteomes" id="UP001177769"/>
    </source>
</evidence>
<keyword evidence="1" id="KW-0472">Membrane</keyword>
<dbReference type="EMBL" id="CP116346">
    <property type="protein sequence ID" value="WIT13106.1"/>
    <property type="molecule type" value="Genomic_DNA"/>
</dbReference>
<evidence type="ECO:0000256" key="1">
    <source>
        <dbReference type="SAM" id="Phobius"/>
    </source>
</evidence>
<feature type="transmembrane region" description="Helical" evidence="1">
    <location>
        <begin position="24"/>
        <end position="43"/>
    </location>
</feature>
<dbReference type="Pfam" id="PF02518">
    <property type="entry name" value="HATPase_c"/>
    <property type="match status" value="1"/>
</dbReference>
<keyword evidence="3" id="KW-0808">Transferase</keyword>
<organism evidence="3 4">
    <name type="scientific">Paucibacter sediminis</name>
    <dbReference type="NCBI Taxonomy" id="3019553"/>
    <lineage>
        <taxon>Bacteria</taxon>
        <taxon>Pseudomonadati</taxon>
        <taxon>Pseudomonadota</taxon>
        <taxon>Betaproteobacteria</taxon>
        <taxon>Burkholderiales</taxon>
        <taxon>Sphaerotilaceae</taxon>
        <taxon>Roseateles</taxon>
    </lineage>
</organism>
<dbReference type="Proteomes" id="UP001177769">
    <property type="component" value="Chromosome"/>
</dbReference>
<dbReference type="SUPFAM" id="SSF55874">
    <property type="entry name" value="ATPase domain of HSP90 chaperone/DNA topoisomerase II/histidine kinase"/>
    <property type="match status" value="1"/>
</dbReference>
<dbReference type="Pfam" id="PF06580">
    <property type="entry name" value="His_kinase"/>
    <property type="match status" value="1"/>
</dbReference>
<dbReference type="InterPro" id="IPR005467">
    <property type="entry name" value="His_kinase_dom"/>
</dbReference>
<dbReference type="PANTHER" id="PTHR34220:SF7">
    <property type="entry name" value="SENSOR HISTIDINE KINASE YPDA"/>
    <property type="match status" value="1"/>
</dbReference>
<gene>
    <name evidence="3" type="ORF">PFX98_05725</name>
</gene>
<feature type="domain" description="Histidine kinase" evidence="2">
    <location>
        <begin position="275"/>
        <end position="372"/>
    </location>
</feature>
<reference evidence="3" key="1">
    <citation type="submission" date="2023-01" db="EMBL/GenBank/DDBJ databases">
        <title>Whole genome sequence of Paucibacter sp. S2-9 isolated from pond sediment.</title>
        <authorList>
            <person name="Jung J.Y."/>
        </authorList>
    </citation>
    <scope>NUCLEOTIDE SEQUENCE</scope>
    <source>
        <strain evidence="3">S2-9</strain>
    </source>
</reference>
<dbReference type="AlphaFoldDB" id="A0AA95NNB7"/>
<dbReference type="RefSeq" id="WP_285234210.1">
    <property type="nucleotide sequence ID" value="NZ_CP116346.1"/>
</dbReference>
<protein>
    <submittedName>
        <fullName evidence="3">Histidine kinase</fullName>
    </submittedName>
</protein>
<evidence type="ECO:0000313" key="3">
    <source>
        <dbReference type="EMBL" id="WIT13106.1"/>
    </source>
</evidence>
<feature type="transmembrane region" description="Helical" evidence="1">
    <location>
        <begin position="63"/>
        <end position="80"/>
    </location>
</feature>
<dbReference type="PROSITE" id="PS50109">
    <property type="entry name" value="HIS_KIN"/>
    <property type="match status" value="1"/>
</dbReference>
<keyword evidence="3" id="KW-0418">Kinase</keyword>
<dbReference type="GO" id="GO:0000155">
    <property type="term" value="F:phosphorelay sensor kinase activity"/>
    <property type="evidence" value="ECO:0007669"/>
    <property type="project" value="InterPro"/>
</dbReference>
<sequence>MRSGPIIPSKQPALPPAGSQRKLWLGYTGACLLTWLLFVLAGTELQRGTWELWEAVYQATTSLWAPMLLGAAVYPVAAWLQRKSWPSAAQLACHAGAAIVFSEAWLAGNVLLAWGLFGLEHAEAMLEQNLVWRLIWGVLVYAALATGFVSVLNARQARASAVAAAQAESALARAELAAISGKLNPHFLFNTLNSLIALTRKDAKAAEQGLLRFSGMLRYVLASKREASDRVALQEEIDFVRDYLALEALRLGQRLRVEWQLDTQTLGDDIPPLTLQPLVENCILHGIAPRAEGGCISISARRDALTQGLALTVQDDGAGCDPALLEQPRPGRGIGLSALKRRFALDFEGRARLRVHTAPGQGFRVDLWIPQT</sequence>